<dbReference type="InterPro" id="IPR036390">
    <property type="entry name" value="WH_DNA-bd_sf"/>
</dbReference>
<dbReference type="PANTHER" id="PTHR33164">
    <property type="entry name" value="TRANSCRIPTIONAL REGULATOR, MARR FAMILY"/>
    <property type="match status" value="1"/>
</dbReference>
<dbReference type="Gene3D" id="1.10.10.10">
    <property type="entry name" value="Winged helix-like DNA-binding domain superfamily/Winged helix DNA-binding domain"/>
    <property type="match status" value="1"/>
</dbReference>
<organism evidence="2 3">
    <name type="scientific">Streptomyces spinoverrucosus</name>
    <dbReference type="NCBI Taxonomy" id="284043"/>
    <lineage>
        <taxon>Bacteria</taxon>
        <taxon>Bacillati</taxon>
        <taxon>Actinomycetota</taxon>
        <taxon>Actinomycetes</taxon>
        <taxon>Kitasatosporales</taxon>
        <taxon>Streptomycetaceae</taxon>
        <taxon>Streptomyces</taxon>
    </lineage>
</organism>
<gene>
    <name evidence="2" type="ORF">SSP24_31500</name>
</gene>
<dbReference type="InterPro" id="IPR036388">
    <property type="entry name" value="WH-like_DNA-bd_sf"/>
</dbReference>
<dbReference type="GO" id="GO:0003700">
    <property type="term" value="F:DNA-binding transcription factor activity"/>
    <property type="evidence" value="ECO:0007669"/>
    <property type="project" value="InterPro"/>
</dbReference>
<proteinExistence type="predicted"/>
<dbReference type="EMBL" id="BJND01000021">
    <property type="protein sequence ID" value="GEC05495.1"/>
    <property type="molecule type" value="Genomic_DNA"/>
</dbReference>
<dbReference type="InterPro" id="IPR039422">
    <property type="entry name" value="MarR/SlyA-like"/>
</dbReference>
<evidence type="ECO:0000313" key="2">
    <source>
        <dbReference type="EMBL" id="GEC05495.1"/>
    </source>
</evidence>
<dbReference type="PANTHER" id="PTHR33164:SF99">
    <property type="entry name" value="MARR FAMILY REGULATORY PROTEIN"/>
    <property type="match status" value="1"/>
</dbReference>
<name>A0A4Y3VH16_9ACTN</name>
<keyword evidence="3" id="KW-1185">Reference proteome</keyword>
<dbReference type="InterPro" id="IPR000835">
    <property type="entry name" value="HTH_MarR-typ"/>
</dbReference>
<dbReference type="Proteomes" id="UP000317881">
    <property type="component" value="Unassembled WGS sequence"/>
</dbReference>
<accession>A0A4Y3VH16</accession>
<comment type="caution">
    <text evidence="2">The sequence shown here is derived from an EMBL/GenBank/DDBJ whole genome shotgun (WGS) entry which is preliminary data.</text>
</comment>
<dbReference type="RefSeq" id="WP_167529600.1">
    <property type="nucleotide sequence ID" value="NZ_BJND01000021.1"/>
</dbReference>
<dbReference type="GO" id="GO:0006950">
    <property type="term" value="P:response to stress"/>
    <property type="evidence" value="ECO:0007669"/>
    <property type="project" value="TreeGrafter"/>
</dbReference>
<dbReference type="PROSITE" id="PS50995">
    <property type="entry name" value="HTH_MARR_2"/>
    <property type="match status" value="1"/>
</dbReference>
<dbReference type="AlphaFoldDB" id="A0A4Y3VH16"/>
<feature type="domain" description="HTH marR-type" evidence="1">
    <location>
        <begin position="1"/>
        <end position="146"/>
    </location>
</feature>
<dbReference type="SUPFAM" id="SSF46785">
    <property type="entry name" value="Winged helix' DNA-binding domain"/>
    <property type="match status" value="1"/>
</dbReference>
<sequence>MSGDTALIGRWSALDRLHHEIETRVERRLHQYLHLQASEFYALTAVGQAHRATARQLFLIDVADRIGLSQSATSRLVARLRERGLVTTSVAAHDRRNVEVRLTPAGHEVLRRGAPILHRAVCEAVQDAGTRGGGDIDGNLLHYLREPCDPVARPRTDRGVS</sequence>
<evidence type="ECO:0000259" key="1">
    <source>
        <dbReference type="PROSITE" id="PS50995"/>
    </source>
</evidence>
<dbReference type="Pfam" id="PF12802">
    <property type="entry name" value="MarR_2"/>
    <property type="match status" value="1"/>
</dbReference>
<reference evidence="2 3" key="1">
    <citation type="submission" date="2019-06" db="EMBL/GenBank/DDBJ databases">
        <title>Whole genome shotgun sequence of Streptomyces spinoverrucosus NBRC 14228.</title>
        <authorList>
            <person name="Hosoyama A."/>
            <person name="Uohara A."/>
            <person name="Ohji S."/>
            <person name="Ichikawa N."/>
        </authorList>
    </citation>
    <scope>NUCLEOTIDE SEQUENCE [LARGE SCALE GENOMIC DNA]</scope>
    <source>
        <strain evidence="2 3">NBRC 14228</strain>
    </source>
</reference>
<evidence type="ECO:0000313" key="3">
    <source>
        <dbReference type="Proteomes" id="UP000317881"/>
    </source>
</evidence>
<protein>
    <submittedName>
        <fullName evidence="2">Transcriptional regulator</fullName>
    </submittedName>
</protein>
<dbReference type="SMART" id="SM00347">
    <property type="entry name" value="HTH_MARR"/>
    <property type="match status" value="1"/>
</dbReference>